<evidence type="ECO:0000256" key="4">
    <source>
        <dbReference type="ARBA" id="ARBA00023002"/>
    </source>
</evidence>
<evidence type="ECO:0000256" key="1">
    <source>
        <dbReference type="ARBA" id="ARBA00006926"/>
    </source>
</evidence>
<dbReference type="PROSITE" id="PS51352">
    <property type="entry name" value="THIOREDOXIN_2"/>
    <property type="match status" value="1"/>
</dbReference>
<dbReference type="GO" id="GO:0004601">
    <property type="term" value="F:peroxidase activity"/>
    <property type="evidence" value="ECO:0007669"/>
    <property type="project" value="UniProtKB-KW"/>
</dbReference>
<gene>
    <name evidence="6" type="ORF">LSAA_7360</name>
</gene>
<dbReference type="InterPro" id="IPR013766">
    <property type="entry name" value="Thioredoxin_domain"/>
</dbReference>
<dbReference type="EMBL" id="HG994582">
    <property type="protein sequence ID" value="CAF2903581.1"/>
    <property type="molecule type" value="Genomic_DNA"/>
</dbReference>
<evidence type="ECO:0000256" key="5">
    <source>
        <dbReference type="RuleBase" id="RU000499"/>
    </source>
</evidence>
<proteinExistence type="inferred from homology"/>
<comment type="similarity">
    <text evidence="1 5">Belongs to the glutathione peroxidase family.</text>
</comment>
<organism evidence="6 7">
    <name type="scientific">Lepeophtheirus salmonis</name>
    <name type="common">Salmon louse</name>
    <name type="synonym">Caligus salmonis</name>
    <dbReference type="NCBI Taxonomy" id="72036"/>
    <lineage>
        <taxon>Eukaryota</taxon>
        <taxon>Metazoa</taxon>
        <taxon>Ecdysozoa</taxon>
        <taxon>Arthropoda</taxon>
        <taxon>Crustacea</taxon>
        <taxon>Multicrustacea</taxon>
        <taxon>Hexanauplia</taxon>
        <taxon>Copepoda</taxon>
        <taxon>Siphonostomatoida</taxon>
        <taxon>Caligidae</taxon>
        <taxon>Lepeophtheirus</taxon>
    </lineage>
</organism>
<dbReference type="PANTHER" id="PTHR11592:SF134">
    <property type="entry name" value="PHOSPHOLIPID HYDROPEROXIDE GLUTATHIONE PEROXIDASE"/>
    <property type="match status" value="1"/>
</dbReference>
<accession>A0A7R8CUU8</accession>
<evidence type="ECO:0000313" key="6">
    <source>
        <dbReference type="EMBL" id="CAF2903581.1"/>
    </source>
</evidence>
<keyword evidence="7" id="KW-1185">Reference proteome</keyword>
<protein>
    <recommendedName>
        <fullName evidence="5">Glutathione peroxidase</fullName>
    </recommendedName>
</protein>
<dbReference type="PANTHER" id="PTHR11592">
    <property type="entry name" value="GLUTATHIONE PEROXIDASE"/>
    <property type="match status" value="1"/>
</dbReference>
<sequence>MIAFTLRNSIRQLSKVTPLVIGAGIGISSTTKFYSSVMAQKVENIYGFKAQDIDGNEVSMEKYKDHVCIILVELFKKYSETEGLRILGFPCNQFGNQEPGTNAEIKEFAAKYGVEFDMFAKIDVNGGNAHPLFNYLKEKQGGTLGNFIKWNFTKFVVDKEGVPVARFAPTQDPIPKMEEEIKKYF</sequence>
<dbReference type="OrthoDB" id="446890at2759"/>
<dbReference type="Pfam" id="PF00255">
    <property type="entry name" value="GSHPx"/>
    <property type="match status" value="1"/>
</dbReference>
<dbReference type="CDD" id="cd00340">
    <property type="entry name" value="GSH_Peroxidase"/>
    <property type="match status" value="1"/>
</dbReference>
<dbReference type="InterPro" id="IPR000889">
    <property type="entry name" value="Glutathione_peroxidase"/>
</dbReference>
<name>A0A7R8CUU8_LEPSM</name>
<dbReference type="PRINTS" id="PR01011">
    <property type="entry name" value="GLUTPROXDASE"/>
</dbReference>
<dbReference type="PROSITE" id="PS51355">
    <property type="entry name" value="GLUTATHIONE_PEROXID_3"/>
    <property type="match status" value="1"/>
</dbReference>
<dbReference type="SUPFAM" id="SSF52833">
    <property type="entry name" value="Thioredoxin-like"/>
    <property type="match status" value="1"/>
</dbReference>
<dbReference type="AlphaFoldDB" id="A0A7R8CUU8"/>
<evidence type="ECO:0000256" key="2">
    <source>
        <dbReference type="ARBA" id="ARBA00022559"/>
    </source>
</evidence>
<keyword evidence="4 5" id="KW-0560">Oxidoreductase</keyword>
<dbReference type="InterPro" id="IPR036249">
    <property type="entry name" value="Thioredoxin-like_sf"/>
</dbReference>
<reference evidence="6" key="1">
    <citation type="submission" date="2021-02" db="EMBL/GenBank/DDBJ databases">
        <authorList>
            <person name="Bekaert M."/>
        </authorList>
    </citation>
    <scope>NUCLEOTIDE SEQUENCE</scope>
    <source>
        <strain evidence="6">IoA-00</strain>
    </source>
</reference>
<dbReference type="PROSITE" id="PS00763">
    <property type="entry name" value="GLUTATHIONE_PEROXID_2"/>
    <property type="match status" value="1"/>
</dbReference>
<keyword evidence="3" id="KW-0712">Selenocysteine</keyword>
<evidence type="ECO:0000313" key="7">
    <source>
        <dbReference type="Proteomes" id="UP000675881"/>
    </source>
</evidence>
<evidence type="ECO:0000256" key="3">
    <source>
        <dbReference type="ARBA" id="ARBA00022933"/>
    </source>
</evidence>
<dbReference type="Gene3D" id="3.40.30.10">
    <property type="entry name" value="Glutaredoxin"/>
    <property type="match status" value="1"/>
</dbReference>
<dbReference type="Proteomes" id="UP000675881">
    <property type="component" value="Chromosome 3"/>
</dbReference>
<dbReference type="PIRSF" id="PIRSF000303">
    <property type="entry name" value="Glutathion_perox"/>
    <property type="match status" value="1"/>
</dbReference>
<keyword evidence="2 5" id="KW-0575">Peroxidase</keyword>
<dbReference type="GO" id="GO:0006979">
    <property type="term" value="P:response to oxidative stress"/>
    <property type="evidence" value="ECO:0007669"/>
    <property type="project" value="InterPro"/>
</dbReference>
<dbReference type="InterPro" id="IPR029760">
    <property type="entry name" value="GPX_CS"/>
</dbReference>